<evidence type="ECO:0000313" key="9">
    <source>
        <dbReference type="EMBL" id="SVC47867.1"/>
    </source>
</evidence>
<evidence type="ECO:0000256" key="5">
    <source>
        <dbReference type="ARBA" id="ARBA00022989"/>
    </source>
</evidence>
<evidence type="ECO:0000259" key="8">
    <source>
        <dbReference type="PROSITE" id="PS50850"/>
    </source>
</evidence>
<keyword evidence="6 7" id="KW-0472">Membrane</keyword>
<feature type="domain" description="Major facilitator superfamily (MFS) profile" evidence="8">
    <location>
        <begin position="14"/>
        <end position="384"/>
    </location>
</feature>
<evidence type="ECO:0000256" key="1">
    <source>
        <dbReference type="ARBA" id="ARBA00004651"/>
    </source>
</evidence>
<feature type="non-terminal residue" evidence="9">
    <location>
        <position position="384"/>
    </location>
</feature>
<accession>A0A382MJE9</accession>
<feature type="transmembrane region" description="Helical" evidence="7">
    <location>
        <begin position="81"/>
        <end position="100"/>
    </location>
</feature>
<feature type="transmembrane region" description="Helical" evidence="7">
    <location>
        <begin position="106"/>
        <end position="125"/>
    </location>
</feature>
<feature type="transmembrane region" description="Helical" evidence="7">
    <location>
        <begin position="137"/>
        <end position="155"/>
    </location>
</feature>
<dbReference type="PANTHER" id="PTHR23517">
    <property type="entry name" value="RESISTANCE PROTEIN MDTM, PUTATIVE-RELATED-RELATED"/>
    <property type="match status" value="1"/>
</dbReference>
<dbReference type="GO" id="GO:0005886">
    <property type="term" value="C:plasma membrane"/>
    <property type="evidence" value="ECO:0007669"/>
    <property type="project" value="UniProtKB-SubCell"/>
</dbReference>
<organism evidence="9">
    <name type="scientific">marine metagenome</name>
    <dbReference type="NCBI Taxonomy" id="408172"/>
    <lineage>
        <taxon>unclassified sequences</taxon>
        <taxon>metagenomes</taxon>
        <taxon>ecological metagenomes</taxon>
    </lineage>
</organism>
<evidence type="ECO:0000256" key="4">
    <source>
        <dbReference type="ARBA" id="ARBA00022692"/>
    </source>
</evidence>
<name>A0A382MJE9_9ZZZZ</name>
<gene>
    <name evidence="9" type="ORF">METZ01_LOCUS300721</name>
</gene>
<sequence>RVKNVPLNALERRSLAALSSVLGLRMLGLFLILPVFALYADRLEGANAMLVGIALGAYGVTQALLQVPFGILSDRFGRKPLLTAGLLLFALGSMVAAQASTIESVIFGRALQGAGAISAVALALLADLTREEQRTKAMALAGMSIGASFLAALILGPLLAESVGLQGLFWVSGFLAVAALPVVWWLVPAARVLANGSDQQPVRGQLQAVLLDSQLVRLDVGIFVLHMVLTALFVAVPFVLRDSVGLSPGRHWQIYIPVLLLSVLAMVPLLLLSMKRRNTMRVFRVAIGILLGALSVLAVGSGEVILLIGGLWLFFTGFNLLEAMLPSLTSRLAPATRKGSALGIYNTFQFTGVFFGGVLGGLTYSMWGAEGVFIFAAVSVVLWL</sequence>
<keyword evidence="5 7" id="KW-1133">Transmembrane helix</keyword>
<dbReference type="InterPro" id="IPR050171">
    <property type="entry name" value="MFS_Transporters"/>
</dbReference>
<comment type="subcellular location">
    <subcellularLocation>
        <location evidence="1">Cell membrane</location>
        <topology evidence="1">Multi-pass membrane protein</topology>
    </subcellularLocation>
</comment>
<feature type="transmembrane region" description="Helical" evidence="7">
    <location>
        <begin position="252"/>
        <end position="274"/>
    </location>
</feature>
<dbReference type="Gene3D" id="1.20.1250.20">
    <property type="entry name" value="MFS general substrate transporter like domains"/>
    <property type="match status" value="1"/>
</dbReference>
<dbReference type="SUPFAM" id="SSF103473">
    <property type="entry name" value="MFS general substrate transporter"/>
    <property type="match status" value="1"/>
</dbReference>
<protein>
    <recommendedName>
        <fullName evidence="8">Major facilitator superfamily (MFS) profile domain-containing protein</fullName>
    </recommendedName>
</protein>
<keyword evidence="3" id="KW-1003">Cell membrane</keyword>
<dbReference type="AlphaFoldDB" id="A0A382MJE9"/>
<dbReference type="PROSITE" id="PS50850">
    <property type="entry name" value="MFS"/>
    <property type="match status" value="1"/>
</dbReference>
<keyword evidence="2" id="KW-0813">Transport</keyword>
<dbReference type="GO" id="GO:0022857">
    <property type="term" value="F:transmembrane transporter activity"/>
    <property type="evidence" value="ECO:0007669"/>
    <property type="project" value="InterPro"/>
</dbReference>
<dbReference type="InterPro" id="IPR036259">
    <property type="entry name" value="MFS_trans_sf"/>
</dbReference>
<dbReference type="InterPro" id="IPR011701">
    <property type="entry name" value="MFS"/>
</dbReference>
<feature type="transmembrane region" description="Helical" evidence="7">
    <location>
        <begin position="342"/>
        <end position="360"/>
    </location>
</feature>
<proteinExistence type="predicted"/>
<reference evidence="9" key="1">
    <citation type="submission" date="2018-05" db="EMBL/GenBank/DDBJ databases">
        <authorList>
            <person name="Lanie J.A."/>
            <person name="Ng W.-L."/>
            <person name="Kazmierczak K.M."/>
            <person name="Andrzejewski T.M."/>
            <person name="Davidsen T.M."/>
            <person name="Wayne K.J."/>
            <person name="Tettelin H."/>
            <person name="Glass J.I."/>
            <person name="Rusch D."/>
            <person name="Podicherti R."/>
            <person name="Tsui H.-C.T."/>
            <person name="Winkler M.E."/>
        </authorList>
    </citation>
    <scope>NUCLEOTIDE SEQUENCE</scope>
</reference>
<feature type="transmembrane region" description="Helical" evidence="7">
    <location>
        <begin position="304"/>
        <end position="321"/>
    </location>
</feature>
<feature type="transmembrane region" description="Helical" evidence="7">
    <location>
        <begin position="21"/>
        <end position="40"/>
    </location>
</feature>
<feature type="transmembrane region" description="Helical" evidence="7">
    <location>
        <begin position="281"/>
        <end position="298"/>
    </location>
</feature>
<feature type="transmembrane region" description="Helical" evidence="7">
    <location>
        <begin position="366"/>
        <end position="383"/>
    </location>
</feature>
<feature type="non-terminal residue" evidence="9">
    <location>
        <position position="1"/>
    </location>
</feature>
<dbReference type="PANTHER" id="PTHR23517:SF2">
    <property type="entry name" value="MULTIDRUG RESISTANCE PROTEIN MDTH"/>
    <property type="match status" value="1"/>
</dbReference>
<dbReference type="Pfam" id="PF07690">
    <property type="entry name" value="MFS_1"/>
    <property type="match status" value="1"/>
</dbReference>
<dbReference type="InterPro" id="IPR020846">
    <property type="entry name" value="MFS_dom"/>
</dbReference>
<dbReference type="CDD" id="cd17472">
    <property type="entry name" value="MFS_YajR_like"/>
    <property type="match status" value="1"/>
</dbReference>
<evidence type="ECO:0000256" key="6">
    <source>
        <dbReference type="ARBA" id="ARBA00023136"/>
    </source>
</evidence>
<keyword evidence="4 7" id="KW-0812">Transmembrane</keyword>
<evidence type="ECO:0000256" key="7">
    <source>
        <dbReference type="SAM" id="Phobius"/>
    </source>
</evidence>
<evidence type="ECO:0000256" key="3">
    <source>
        <dbReference type="ARBA" id="ARBA00022475"/>
    </source>
</evidence>
<dbReference type="EMBL" id="UINC01093439">
    <property type="protein sequence ID" value="SVC47867.1"/>
    <property type="molecule type" value="Genomic_DNA"/>
</dbReference>
<feature type="transmembrane region" description="Helical" evidence="7">
    <location>
        <begin position="46"/>
        <end position="69"/>
    </location>
</feature>
<evidence type="ECO:0000256" key="2">
    <source>
        <dbReference type="ARBA" id="ARBA00022448"/>
    </source>
</evidence>
<feature type="transmembrane region" description="Helical" evidence="7">
    <location>
        <begin position="220"/>
        <end position="240"/>
    </location>
</feature>
<feature type="transmembrane region" description="Helical" evidence="7">
    <location>
        <begin position="167"/>
        <end position="187"/>
    </location>
</feature>